<dbReference type="EMBL" id="JACBKZ010000014">
    <property type="protein sequence ID" value="KAF5934328.1"/>
    <property type="molecule type" value="Genomic_DNA"/>
</dbReference>
<protein>
    <submittedName>
        <fullName evidence="2">Uncharacterized protein</fullName>
    </submittedName>
</protein>
<evidence type="ECO:0000313" key="3">
    <source>
        <dbReference type="Proteomes" id="UP000593564"/>
    </source>
</evidence>
<feature type="region of interest" description="Disordered" evidence="1">
    <location>
        <begin position="24"/>
        <end position="92"/>
    </location>
</feature>
<accession>A0A7J7G3Z2</accession>
<dbReference type="InterPro" id="IPR021109">
    <property type="entry name" value="Peptidase_aspartic_dom_sf"/>
</dbReference>
<gene>
    <name evidence="2" type="ORF">HYC85_030499</name>
</gene>
<dbReference type="PANTHER" id="PTHR33240:SF15">
    <property type="entry name" value="GAG-PRO-LIKE PROTEIN"/>
    <property type="match status" value="1"/>
</dbReference>
<organism evidence="2 3">
    <name type="scientific">Camellia sinensis</name>
    <name type="common">Tea plant</name>
    <name type="synonym">Thea sinensis</name>
    <dbReference type="NCBI Taxonomy" id="4442"/>
    <lineage>
        <taxon>Eukaryota</taxon>
        <taxon>Viridiplantae</taxon>
        <taxon>Streptophyta</taxon>
        <taxon>Embryophyta</taxon>
        <taxon>Tracheophyta</taxon>
        <taxon>Spermatophyta</taxon>
        <taxon>Magnoliopsida</taxon>
        <taxon>eudicotyledons</taxon>
        <taxon>Gunneridae</taxon>
        <taxon>Pentapetalae</taxon>
        <taxon>asterids</taxon>
        <taxon>Ericales</taxon>
        <taxon>Theaceae</taxon>
        <taxon>Camellia</taxon>
    </lineage>
</organism>
<evidence type="ECO:0000256" key="1">
    <source>
        <dbReference type="SAM" id="MobiDB-lite"/>
    </source>
</evidence>
<dbReference type="AlphaFoldDB" id="A0A7J7G3Z2"/>
<evidence type="ECO:0000313" key="2">
    <source>
        <dbReference type="EMBL" id="KAF5934328.1"/>
    </source>
</evidence>
<proteinExistence type="predicted"/>
<comment type="caution">
    <text evidence="2">The sequence shown here is derived from an EMBL/GenBank/DDBJ whole genome shotgun (WGS) entry which is preliminary data.</text>
</comment>
<reference evidence="2 3" key="2">
    <citation type="submission" date="2020-07" db="EMBL/GenBank/DDBJ databases">
        <title>Genome assembly of wild tea tree DASZ reveals pedigree and selection history of tea varieties.</title>
        <authorList>
            <person name="Zhang W."/>
        </authorList>
    </citation>
    <scope>NUCLEOTIDE SEQUENCE [LARGE SCALE GENOMIC DNA]</scope>
    <source>
        <strain evidence="3">cv. G240</strain>
        <tissue evidence="2">Leaf</tissue>
    </source>
</reference>
<name>A0A7J7G3Z2_CAMSI</name>
<feature type="compositionally biased region" description="Polar residues" evidence="1">
    <location>
        <begin position="52"/>
        <end position="66"/>
    </location>
</feature>
<dbReference type="Gene3D" id="2.40.70.10">
    <property type="entry name" value="Acid Proteases"/>
    <property type="match status" value="1"/>
</dbReference>
<dbReference type="Proteomes" id="UP000593564">
    <property type="component" value="Unassembled WGS sequence"/>
</dbReference>
<reference evidence="3" key="1">
    <citation type="journal article" date="2020" name="Nat. Commun.">
        <title>Genome assembly of wild tea tree DASZ reveals pedigree and selection history of tea varieties.</title>
        <authorList>
            <person name="Zhang W."/>
            <person name="Zhang Y."/>
            <person name="Qiu H."/>
            <person name="Guo Y."/>
            <person name="Wan H."/>
            <person name="Zhang X."/>
            <person name="Scossa F."/>
            <person name="Alseekh S."/>
            <person name="Zhang Q."/>
            <person name="Wang P."/>
            <person name="Xu L."/>
            <person name="Schmidt M.H."/>
            <person name="Jia X."/>
            <person name="Li D."/>
            <person name="Zhu A."/>
            <person name="Guo F."/>
            <person name="Chen W."/>
            <person name="Ni D."/>
            <person name="Usadel B."/>
            <person name="Fernie A.R."/>
            <person name="Wen W."/>
        </authorList>
    </citation>
    <scope>NUCLEOTIDE SEQUENCE [LARGE SCALE GENOMIC DNA]</scope>
    <source>
        <strain evidence="3">cv. G240</strain>
    </source>
</reference>
<keyword evidence="3" id="KW-1185">Reference proteome</keyword>
<sequence length="285" mass="32633">MSRSQIPEDKKETHKIRLKLARIEKYARAEEDMPGTKASEQEKRNGSPMRGQKSNSGWSQDLVNATRTREEQEKLPQAPAAPPPPVQQPQAERPRVINVIHSRVNENEIKGETQKVKHLQHVYQDGDKRHRVDECLGPVVSFTEADLEMVQHPHNDALVVSLQVGECQVKRILIDQGSSCDIIYVRYYKELGLHPDNMEQPNSPMVRFKGTPTWALRAVSLEMQVDTRKITTEFTIIDTPYKSWEDHGCMQWGQKRKGLSFDSIKDLQSILIGLYSTQVRTLAKE</sequence>
<dbReference type="PANTHER" id="PTHR33240">
    <property type="entry name" value="OS08G0508500 PROTEIN"/>
    <property type="match status" value="1"/>
</dbReference>